<name>A0ABP9TT53_9RICK</name>
<dbReference type="EMBL" id="BAABMM010000016">
    <property type="protein sequence ID" value="GAA5252051.1"/>
    <property type="molecule type" value="Genomic_DNA"/>
</dbReference>
<feature type="region of interest" description="Disordered" evidence="1">
    <location>
        <begin position="50"/>
        <end position="77"/>
    </location>
</feature>
<protein>
    <submittedName>
        <fullName evidence="2">Uncharacterized protein</fullName>
    </submittedName>
</protein>
<dbReference type="RefSeq" id="WP_412707752.1">
    <property type="nucleotide sequence ID" value="NZ_BAABMM010000016.1"/>
</dbReference>
<reference evidence="2 3" key="1">
    <citation type="journal article" date="2024" name="Microbiol. Immunol.">
        <title>Discovery of a novel spotted fever group Rickettsia, 'Candidatus Rickettsia kedanie,' in unfed larval chigger mites, Leptotrombidium scutellare.</title>
        <authorList>
            <person name="Ogawa M."/>
            <person name="Matsutani M."/>
            <person name="Katayama T."/>
            <person name="Takada N."/>
            <person name="Noda S."/>
            <person name="Takahashi M."/>
            <person name="Kageyama D."/>
            <person name="Hanaoka N."/>
            <person name="Ebihara H."/>
        </authorList>
    </citation>
    <scope>NUCLEOTIDE SEQUENCE [LARGE SCALE GENOMIC DNA]</scope>
    <source>
        <strain evidence="2 3">KNCP2-13</strain>
    </source>
</reference>
<gene>
    <name evidence="2" type="ORF">KNCP2_03390</name>
</gene>
<accession>A0ABP9TT53</accession>
<comment type="caution">
    <text evidence="2">The sequence shown here is derived from an EMBL/GenBank/DDBJ whole genome shotgun (WGS) entry which is preliminary data.</text>
</comment>
<proteinExistence type="predicted"/>
<dbReference type="Proteomes" id="UP001628124">
    <property type="component" value="Unassembled WGS sequence"/>
</dbReference>
<evidence type="ECO:0000313" key="2">
    <source>
        <dbReference type="EMBL" id="GAA5252051.1"/>
    </source>
</evidence>
<sequence length="77" mass="8616">MLTKNINATLIIELKSEFYIEKEANKVTGIDISHVVNPEADHKEALRNARDKLGIAHNNQQDNTELTGATPAEHHEN</sequence>
<feature type="compositionally biased region" description="Polar residues" evidence="1">
    <location>
        <begin position="57"/>
        <end position="67"/>
    </location>
</feature>
<organism evidence="2 3">
    <name type="scientific">Candidatus Rickettsia kedanie</name>
    <dbReference type="NCBI Taxonomy" id="3115352"/>
    <lineage>
        <taxon>Bacteria</taxon>
        <taxon>Pseudomonadati</taxon>
        <taxon>Pseudomonadota</taxon>
        <taxon>Alphaproteobacteria</taxon>
        <taxon>Rickettsiales</taxon>
        <taxon>Rickettsiaceae</taxon>
        <taxon>Rickettsieae</taxon>
        <taxon>Rickettsia</taxon>
        <taxon>spotted fever group</taxon>
    </lineage>
</organism>
<keyword evidence="3" id="KW-1185">Reference proteome</keyword>
<evidence type="ECO:0000313" key="3">
    <source>
        <dbReference type="Proteomes" id="UP001628124"/>
    </source>
</evidence>
<evidence type="ECO:0000256" key="1">
    <source>
        <dbReference type="SAM" id="MobiDB-lite"/>
    </source>
</evidence>